<reference evidence="2 3" key="1">
    <citation type="submission" date="2020-03" db="EMBL/GenBank/DDBJ databases">
        <title>Sequencing the genomes of 1000 actinobacteria strains.</title>
        <authorList>
            <person name="Klenk H.-P."/>
        </authorList>
    </citation>
    <scope>NUCLEOTIDE SEQUENCE [LARGE SCALE GENOMIC DNA]</scope>
    <source>
        <strain evidence="2 3">DSM 16403</strain>
    </source>
</reference>
<dbReference type="PANTHER" id="PTHR33169">
    <property type="entry name" value="PADR-FAMILY TRANSCRIPTIONAL REGULATOR"/>
    <property type="match status" value="1"/>
</dbReference>
<dbReference type="InterPro" id="IPR052509">
    <property type="entry name" value="Metal_resp_DNA-bind_regulator"/>
</dbReference>
<name>A0A846RVD7_9MICC</name>
<dbReference type="PANTHER" id="PTHR33169:SF14">
    <property type="entry name" value="TRANSCRIPTIONAL REGULATOR RV3488"/>
    <property type="match status" value="1"/>
</dbReference>
<dbReference type="InterPro" id="IPR005149">
    <property type="entry name" value="Tscrpt_reg_PadR_N"/>
</dbReference>
<accession>A0A846RVD7</accession>
<evidence type="ECO:0000313" key="2">
    <source>
        <dbReference type="EMBL" id="NJC24137.1"/>
    </source>
</evidence>
<evidence type="ECO:0000313" key="3">
    <source>
        <dbReference type="Proteomes" id="UP000547458"/>
    </source>
</evidence>
<organism evidence="2 3">
    <name type="scientific">Arthrobacter pigmenti</name>
    <dbReference type="NCBI Taxonomy" id="271432"/>
    <lineage>
        <taxon>Bacteria</taxon>
        <taxon>Bacillati</taxon>
        <taxon>Actinomycetota</taxon>
        <taxon>Actinomycetes</taxon>
        <taxon>Micrococcales</taxon>
        <taxon>Micrococcaceae</taxon>
        <taxon>Arthrobacter</taxon>
    </lineage>
</organism>
<dbReference type="InterPro" id="IPR036390">
    <property type="entry name" value="WH_DNA-bd_sf"/>
</dbReference>
<evidence type="ECO:0000259" key="1">
    <source>
        <dbReference type="Pfam" id="PF03551"/>
    </source>
</evidence>
<feature type="domain" description="Transcription regulator PadR N-terminal" evidence="1">
    <location>
        <begin position="20"/>
        <end position="90"/>
    </location>
</feature>
<comment type="caution">
    <text evidence="2">The sequence shown here is derived from an EMBL/GenBank/DDBJ whole genome shotgun (WGS) entry which is preliminary data.</text>
</comment>
<sequence>MMNESEWPSEWLRGVLMPCVLNILVGETTYGYVISQRLTAAGLGKIKGGTLYPLLGRLEKDGLVSIEWRAGEGGPGRKYYSLTATGREQANSSTEDWKRFSNAVSALLNSTQNENRGNQHG</sequence>
<gene>
    <name evidence="2" type="ORF">BJ994_003213</name>
</gene>
<dbReference type="AlphaFoldDB" id="A0A846RVD7"/>
<dbReference type="EMBL" id="JAATJL010000001">
    <property type="protein sequence ID" value="NJC24137.1"/>
    <property type="molecule type" value="Genomic_DNA"/>
</dbReference>
<dbReference type="Proteomes" id="UP000547458">
    <property type="component" value="Unassembled WGS sequence"/>
</dbReference>
<protein>
    <submittedName>
        <fullName evidence="2">PadR family transcriptional regulator PadR</fullName>
    </submittedName>
</protein>
<dbReference type="Gene3D" id="1.10.10.10">
    <property type="entry name" value="Winged helix-like DNA-binding domain superfamily/Winged helix DNA-binding domain"/>
    <property type="match status" value="1"/>
</dbReference>
<dbReference type="InterPro" id="IPR036388">
    <property type="entry name" value="WH-like_DNA-bd_sf"/>
</dbReference>
<proteinExistence type="predicted"/>
<dbReference type="SUPFAM" id="SSF46785">
    <property type="entry name" value="Winged helix' DNA-binding domain"/>
    <property type="match status" value="1"/>
</dbReference>
<dbReference type="Pfam" id="PF03551">
    <property type="entry name" value="PadR"/>
    <property type="match status" value="1"/>
</dbReference>
<keyword evidence="3" id="KW-1185">Reference proteome</keyword>